<keyword evidence="1 2" id="KW-0238">DNA-binding</keyword>
<dbReference type="SUPFAM" id="SSF48498">
    <property type="entry name" value="Tetracyclin repressor-like, C-terminal domain"/>
    <property type="match status" value="1"/>
</dbReference>
<dbReference type="InterPro" id="IPR041490">
    <property type="entry name" value="KstR2_TetR_C"/>
</dbReference>
<evidence type="ECO:0000313" key="4">
    <source>
        <dbReference type="EMBL" id="PQM26247.1"/>
    </source>
</evidence>
<dbReference type="Pfam" id="PF17932">
    <property type="entry name" value="TetR_C_24"/>
    <property type="match status" value="1"/>
</dbReference>
<dbReference type="PANTHER" id="PTHR30055">
    <property type="entry name" value="HTH-TYPE TRANSCRIPTIONAL REGULATOR RUTR"/>
    <property type="match status" value="1"/>
</dbReference>
<dbReference type="InterPro" id="IPR023772">
    <property type="entry name" value="DNA-bd_HTH_TetR-type_CS"/>
</dbReference>
<dbReference type="InterPro" id="IPR009057">
    <property type="entry name" value="Homeodomain-like_sf"/>
</dbReference>
<keyword evidence="5" id="KW-1185">Reference proteome</keyword>
<feature type="DNA-binding region" description="H-T-H motif" evidence="2">
    <location>
        <begin position="42"/>
        <end position="61"/>
    </location>
</feature>
<dbReference type="PANTHER" id="PTHR30055:SF146">
    <property type="entry name" value="HTH-TYPE TRANSCRIPTIONAL DUAL REGULATOR CECR"/>
    <property type="match status" value="1"/>
</dbReference>
<name>A0A2S8B1L1_9SPHN</name>
<evidence type="ECO:0000256" key="1">
    <source>
        <dbReference type="ARBA" id="ARBA00023125"/>
    </source>
</evidence>
<feature type="DNA-binding region" description="H-T-H motif" evidence="2">
    <location>
        <begin position="251"/>
        <end position="270"/>
    </location>
</feature>
<dbReference type="Gene3D" id="1.10.10.60">
    <property type="entry name" value="Homeodomain-like"/>
    <property type="match status" value="2"/>
</dbReference>
<feature type="domain" description="HTH tetR-type" evidence="3">
    <location>
        <begin position="19"/>
        <end position="79"/>
    </location>
</feature>
<dbReference type="Pfam" id="PF00440">
    <property type="entry name" value="TetR_N"/>
    <property type="match status" value="1"/>
</dbReference>
<reference evidence="5" key="1">
    <citation type="submission" date="2017-11" db="EMBL/GenBank/DDBJ databases">
        <title>The complete genome sequence of Sphingopyxis pomeranensis sp. nov. strain WS5A3p.</title>
        <authorList>
            <person name="Kaminski M.A."/>
        </authorList>
    </citation>
    <scope>NUCLEOTIDE SEQUENCE [LARGE SCALE GENOMIC DNA]</scope>
    <source>
        <strain evidence="5">WS5A3p</strain>
    </source>
</reference>
<dbReference type="Gene3D" id="1.10.357.10">
    <property type="entry name" value="Tetracycline Repressor, domain 2"/>
    <property type="match status" value="2"/>
</dbReference>
<accession>A0A2S8B1L1</accession>
<dbReference type="InterPro" id="IPR001647">
    <property type="entry name" value="HTH_TetR"/>
</dbReference>
<dbReference type="InterPro" id="IPR036271">
    <property type="entry name" value="Tet_transcr_reg_TetR-rel_C_sf"/>
</dbReference>
<organism evidence="4 5">
    <name type="scientific">Sphingopyxis lindanitolerans</name>
    <dbReference type="NCBI Taxonomy" id="2054227"/>
    <lineage>
        <taxon>Bacteria</taxon>
        <taxon>Pseudomonadati</taxon>
        <taxon>Pseudomonadota</taxon>
        <taxon>Alphaproteobacteria</taxon>
        <taxon>Sphingomonadales</taxon>
        <taxon>Sphingomonadaceae</taxon>
        <taxon>Sphingopyxis</taxon>
    </lineage>
</organism>
<dbReference type="Proteomes" id="UP000238954">
    <property type="component" value="Chromosome"/>
</dbReference>
<dbReference type="GO" id="GO:0000976">
    <property type="term" value="F:transcription cis-regulatory region binding"/>
    <property type="evidence" value="ECO:0007669"/>
    <property type="project" value="TreeGrafter"/>
</dbReference>
<dbReference type="InterPro" id="IPR050109">
    <property type="entry name" value="HTH-type_TetR-like_transc_reg"/>
</dbReference>
<dbReference type="PROSITE" id="PS01081">
    <property type="entry name" value="HTH_TETR_1"/>
    <property type="match status" value="1"/>
</dbReference>
<evidence type="ECO:0000259" key="3">
    <source>
        <dbReference type="PROSITE" id="PS50977"/>
    </source>
</evidence>
<proteinExistence type="predicted"/>
<dbReference type="GO" id="GO:0003700">
    <property type="term" value="F:DNA-binding transcription factor activity"/>
    <property type="evidence" value="ECO:0007669"/>
    <property type="project" value="TreeGrafter"/>
</dbReference>
<gene>
    <name evidence="4" type="ORF">CVO77_14365</name>
</gene>
<dbReference type="PROSITE" id="PS50977">
    <property type="entry name" value="HTH_TETR_2"/>
    <property type="match status" value="2"/>
</dbReference>
<feature type="domain" description="HTH tetR-type" evidence="3">
    <location>
        <begin position="228"/>
        <end position="288"/>
    </location>
</feature>
<comment type="caution">
    <text evidence="4">The sequence shown here is derived from an EMBL/GenBank/DDBJ whole genome shotgun (WGS) entry which is preliminary data.</text>
</comment>
<dbReference type="AlphaFoldDB" id="A0A2S8B1L1"/>
<dbReference type="SUPFAM" id="SSF46689">
    <property type="entry name" value="Homeodomain-like"/>
    <property type="match status" value="2"/>
</dbReference>
<evidence type="ECO:0000313" key="5">
    <source>
        <dbReference type="Proteomes" id="UP000238954"/>
    </source>
</evidence>
<sequence length="414" mass="43988">MADTEIAKESRPLHSAARAARRALLLDEAAHEFRRNGVAGADLVRIARSVGLTRSSLYNYCSDRTDLARQCYLHLLDPLDQDLGRAADGGGSGLDAVLAFLAAARDRDHTHAIIAAELETLPDAGRREISARQHAAFERLAALIARGIGDGSVRSCDPGIAARTIWGMIAWAPLGDIWARRAERDDPGRLSVELPAIVESGVGTGRAPETIEAAAIEAWSALAPPPPADRAGEIVTSASALFNARGVEGVSLDDVAAGLGATKGLVYHHFSSKADLVAACLERAFALYGRLLDRAEDHITGVERSRAGLALNVQAQLDPLGPMSLTAAAYHKLGADQQRRFSAMTGALLDRSIAMMKLGNADGTLRPFEAEPTALASAGTFNFVARWLPRGRALSPRFVAFEVSNLFLHGLRAG</sequence>
<protein>
    <recommendedName>
        <fullName evidence="3">HTH tetR-type domain-containing protein</fullName>
    </recommendedName>
</protein>
<evidence type="ECO:0000256" key="2">
    <source>
        <dbReference type="PROSITE-ProRule" id="PRU00335"/>
    </source>
</evidence>
<dbReference type="PRINTS" id="PR00455">
    <property type="entry name" value="HTHTETR"/>
</dbReference>
<dbReference type="EMBL" id="PHFW01000003">
    <property type="protein sequence ID" value="PQM26247.1"/>
    <property type="molecule type" value="Genomic_DNA"/>
</dbReference>